<dbReference type="Proteomes" id="UP000321570">
    <property type="component" value="Unassembled WGS sequence"/>
</dbReference>
<reference evidence="1 2" key="1">
    <citation type="submission" date="2019-07" db="EMBL/GenBank/DDBJ databases">
        <authorList>
            <person name="Jastrzebski P J."/>
            <person name="Paukszto L."/>
            <person name="Jastrzebski P J."/>
        </authorList>
    </citation>
    <scope>NUCLEOTIDE SEQUENCE [LARGE SCALE GENOMIC DNA]</scope>
    <source>
        <strain evidence="1 2">WMS-il1</strain>
    </source>
</reference>
<proteinExistence type="predicted"/>
<sequence>MKLRKPVFTRFVTLTTLPRLINGTSRALEHSGKYECATDPVTDRREPICRGLPR</sequence>
<protein>
    <submittedName>
        <fullName evidence="1">Uncharacterized protein</fullName>
    </submittedName>
</protein>
<keyword evidence="2" id="KW-1185">Reference proteome</keyword>
<evidence type="ECO:0000313" key="1">
    <source>
        <dbReference type="EMBL" id="VUZ49866.1"/>
    </source>
</evidence>
<dbReference type="AlphaFoldDB" id="A0A564YRP4"/>
<accession>A0A564YRP4</accession>
<name>A0A564YRP4_HYMDI</name>
<dbReference type="EMBL" id="CABIJS010000333">
    <property type="protein sequence ID" value="VUZ49866.1"/>
    <property type="molecule type" value="Genomic_DNA"/>
</dbReference>
<gene>
    <name evidence="1" type="ORF">WMSIL1_LOCUS8871</name>
</gene>
<evidence type="ECO:0000313" key="2">
    <source>
        <dbReference type="Proteomes" id="UP000321570"/>
    </source>
</evidence>
<organism evidence="1 2">
    <name type="scientific">Hymenolepis diminuta</name>
    <name type="common">Rat tapeworm</name>
    <dbReference type="NCBI Taxonomy" id="6216"/>
    <lineage>
        <taxon>Eukaryota</taxon>
        <taxon>Metazoa</taxon>
        <taxon>Spiralia</taxon>
        <taxon>Lophotrochozoa</taxon>
        <taxon>Platyhelminthes</taxon>
        <taxon>Cestoda</taxon>
        <taxon>Eucestoda</taxon>
        <taxon>Cyclophyllidea</taxon>
        <taxon>Hymenolepididae</taxon>
        <taxon>Hymenolepis</taxon>
    </lineage>
</organism>